<organism evidence="2 3">
    <name type="scientific">Aureicoccus marinus</name>
    <dbReference type="NCBI Taxonomy" id="754435"/>
    <lineage>
        <taxon>Bacteria</taxon>
        <taxon>Pseudomonadati</taxon>
        <taxon>Bacteroidota</taxon>
        <taxon>Flavobacteriia</taxon>
        <taxon>Flavobacteriales</taxon>
        <taxon>Flavobacteriaceae</taxon>
        <taxon>Aureicoccus</taxon>
    </lineage>
</organism>
<dbReference type="AlphaFoldDB" id="A0A2S7T7L1"/>
<comment type="caution">
    <text evidence="2">The sequence shown here is derived from an EMBL/GenBank/DDBJ whole genome shotgun (WGS) entry which is preliminary data.</text>
</comment>
<sequence>MKKIRLTPARLMMTLALATFISCETEESEALETNQEEVITTAELQFSDESELIAEETAQVAEEVYKEDEALLLSKSSYVSDYLPECVTVTTVVTELTREKTIDFGEGCTLPNGNTLAGIIKLSYAKDPEMAQKTLDLSLSSFSFNGVAVEGSASILRQRSNANGNPQSSVSANYDLTWPSGDMASYEGNRSREWVEGVGTGFWGDNVILIEGSATYTGRAGNTYSKAITETLRRELSCRFIVSGEVTFSRNANSASLDFGDGSCDAKGIFTNAQGESKEVFLRRFVK</sequence>
<protein>
    <recommendedName>
        <fullName evidence="4">Lipoprotein</fullName>
    </recommendedName>
</protein>
<dbReference type="RefSeq" id="WP_105001304.1">
    <property type="nucleotide sequence ID" value="NZ_MQVX01000001.1"/>
</dbReference>
<keyword evidence="1" id="KW-0732">Signal</keyword>
<feature type="signal peptide" evidence="1">
    <location>
        <begin position="1"/>
        <end position="18"/>
    </location>
</feature>
<dbReference type="EMBL" id="MQVX01000001">
    <property type="protein sequence ID" value="PQJ15654.1"/>
    <property type="molecule type" value="Genomic_DNA"/>
</dbReference>
<proteinExistence type="predicted"/>
<feature type="chain" id="PRO_5015518550" description="Lipoprotein" evidence="1">
    <location>
        <begin position="19"/>
        <end position="287"/>
    </location>
</feature>
<reference evidence="3" key="1">
    <citation type="submission" date="2016-11" db="EMBL/GenBank/DDBJ databases">
        <title>Trade-off between light-utilization and light-protection in marine flavobacteria.</title>
        <authorList>
            <person name="Kumagai Y."/>
            <person name="Yoshizawa S."/>
            <person name="Kogure K."/>
        </authorList>
    </citation>
    <scope>NUCLEOTIDE SEQUENCE [LARGE SCALE GENOMIC DNA]</scope>
    <source>
        <strain evidence="3">SG-18</strain>
    </source>
</reference>
<dbReference type="PROSITE" id="PS51257">
    <property type="entry name" value="PROKAR_LIPOPROTEIN"/>
    <property type="match status" value="1"/>
</dbReference>
<evidence type="ECO:0008006" key="4">
    <source>
        <dbReference type="Google" id="ProtNLM"/>
    </source>
</evidence>
<accession>A0A2S7T7L1</accession>
<evidence type="ECO:0000256" key="1">
    <source>
        <dbReference type="SAM" id="SignalP"/>
    </source>
</evidence>
<dbReference type="OrthoDB" id="1114031at2"/>
<evidence type="ECO:0000313" key="3">
    <source>
        <dbReference type="Proteomes" id="UP000239366"/>
    </source>
</evidence>
<keyword evidence="3" id="KW-1185">Reference proteome</keyword>
<evidence type="ECO:0000313" key="2">
    <source>
        <dbReference type="EMBL" id="PQJ15654.1"/>
    </source>
</evidence>
<name>A0A2S7T7L1_9FLAO</name>
<dbReference type="Proteomes" id="UP000239366">
    <property type="component" value="Unassembled WGS sequence"/>
</dbReference>
<gene>
    <name evidence="2" type="ORF">BST99_07860</name>
</gene>